<evidence type="ECO:0000313" key="2">
    <source>
        <dbReference type="Proteomes" id="UP000807769"/>
    </source>
</evidence>
<organism evidence="1 2">
    <name type="scientific">Suillus subaureus</name>
    <dbReference type="NCBI Taxonomy" id="48587"/>
    <lineage>
        <taxon>Eukaryota</taxon>
        <taxon>Fungi</taxon>
        <taxon>Dikarya</taxon>
        <taxon>Basidiomycota</taxon>
        <taxon>Agaricomycotina</taxon>
        <taxon>Agaricomycetes</taxon>
        <taxon>Agaricomycetidae</taxon>
        <taxon>Boletales</taxon>
        <taxon>Suillineae</taxon>
        <taxon>Suillaceae</taxon>
        <taxon>Suillus</taxon>
    </lineage>
</organism>
<dbReference type="AlphaFoldDB" id="A0A9P7JI40"/>
<reference evidence="1" key="1">
    <citation type="journal article" date="2020" name="New Phytol.">
        <title>Comparative genomics reveals dynamic genome evolution in host specialist ectomycorrhizal fungi.</title>
        <authorList>
            <person name="Lofgren L.A."/>
            <person name="Nguyen N.H."/>
            <person name="Vilgalys R."/>
            <person name="Ruytinx J."/>
            <person name="Liao H.L."/>
            <person name="Branco S."/>
            <person name="Kuo A."/>
            <person name="LaButti K."/>
            <person name="Lipzen A."/>
            <person name="Andreopoulos W."/>
            <person name="Pangilinan J."/>
            <person name="Riley R."/>
            <person name="Hundley H."/>
            <person name="Na H."/>
            <person name="Barry K."/>
            <person name="Grigoriev I.V."/>
            <person name="Stajich J.E."/>
            <person name="Kennedy P.G."/>
        </authorList>
    </citation>
    <scope>NUCLEOTIDE SEQUENCE</scope>
    <source>
        <strain evidence="1">MN1</strain>
    </source>
</reference>
<evidence type="ECO:0000313" key="1">
    <source>
        <dbReference type="EMBL" id="KAG1823888.1"/>
    </source>
</evidence>
<dbReference type="Proteomes" id="UP000807769">
    <property type="component" value="Unassembled WGS sequence"/>
</dbReference>
<dbReference type="OrthoDB" id="2692646at2759"/>
<keyword evidence="2" id="KW-1185">Reference proteome</keyword>
<dbReference type="GeneID" id="64633441"/>
<sequence>MFASSNVWPALYAHDSPDDAATSHPEDPVSLPNHWQNFVRVICHWDPNGGSGDERFRDVLPQPPLTVPAEICHLPPQSIGCVISHEDHPGIPVCPVFCTPPNILGLMCQYFSDTMPSHDPEEYVTTMDLSFIPTVPQDPPIPSSNALYHPYPNHSSFQLSDWYWNQGLQMSQADYMKLLEIMGTSDLNPADVSSTNWKNINSMLGANEYDEGDKDEWHNEDTGWKRMLISIYVPFSHTTQVPGSQVYEAAHLYHRSLVSVLQEKLSNS</sequence>
<name>A0A9P7JI40_9AGAM</name>
<dbReference type="RefSeq" id="XP_041197948.1">
    <property type="nucleotide sequence ID" value="XM_041339425.1"/>
</dbReference>
<accession>A0A9P7JI40</accession>
<proteinExistence type="predicted"/>
<comment type="caution">
    <text evidence="1">The sequence shown here is derived from an EMBL/GenBank/DDBJ whole genome shotgun (WGS) entry which is preliminary data.</text>
</comment>
<protein>
    <submittedName>
        <fullName evidence="1">Uncharacterized protein</fullName>
    </submittedName>
</protein>
<dbReference type="EMBL" id="JABBWG010000004">
    <property type="protein sequence ID" value="KAG1823888.1"/>
    <property type="molecule type" value="Genomic_DNA"/>
</dbReference>
<gene>
    <name evidence="1" type="ORF">BJ212DRAFT_1476740</name>
</gene>